<protein>
    <recommendedName>
        <fullName evidence="3">UvrD-like helicase C-terminal domain-containing protein</fullName>
    </recommendedName>
</protein>
<evidence type="ECO:0008006" key="3">
    <source>
        <dbReference type="Google" id="ProtNLM"/>
    </source>
</evidence>
<dbReference type="HOGENOM" id="CLU_001324_10_1_1"/>
<dbReference type="EMBL" id="KB445811">
    <property type="protein sequence ID" value="EMD32408.1"/>
    <property type="molecule type" value="Genomic_DNA"/>
</dbReference>
<evidence type="ECO:0000313" key="1">
    <source>
        <dbReference type="EMBL" id="EMD32408.1"/>
    </source>
</evidence>
<dbReference type="AlphaFoldDB" id="M2Q6G4"/>
<evidence type="ECO:0000313" key="2">
    <source>
        <dbReference type="Proteomes" id="UP000016930"/>
    </source>
</evidence>
<organism evidence="1 2">
    <name type="scientific">Ceriporiopsis subvermispora (strain B)</name>
    <name type="common">White-rot fungus</name>
    <name type="synonym">Gelatoporia subvermispora</name>
    <dbReference type="NCBI Taxonomy" id="914234"/>
    <lineage>
        <taxon>Eukaryota</taxon>
        <taxon>Fungi</taxon>
        <taxon>Dikarya</taxon>
        <taxon>Basidiomycota</taxon>
        <taxon>Agaricomycotina</taxon>
        <taxon>Agaricomycetes</taxon>
        <taxon>Polyporales</taxon>
        <taxon>Gelatoporiaceae</taxon>
        <taxon>Gelatoporia</taxon>
    </lineage>
</organism>
<reference evidence="1 2" key="1">
    <citation type="journal article" date="2012" name="Proc. Natl. Acad. Sci. U.S.A.">
        <title>Comparative genomics of Ceriporiopsis subvermispora and Phanerochaete chrysosporium provide insight into selective ligninolysis.</title>
        <authorList>
            <person name="Fernandez-Fueyo E."/>
            <person name="Ruiz-Duenas F.J."/>
            <person name="Ferreira P."/>
            <person name="Floudas D."/>
            <person name="Hibbett D.S."/>
            <person name="Canessa P."/>
            <person name="Larrondo L.F."/>
            <person name="James T.Y."/>
            <person name="Seelenfreund D."/>
            <person name="Lobos S."/>
            <person name="Polanco R."/>
            <person name="Tello M."/>
            <person name="Honda Y."/>
            <person name="Watanabe T."/>
            <person name="Watanabe T."/>
            <person name="Ryu J.S."/>
            <person name="Kubicek C.P."/>
            <person name="Schmoll M."/>
            <person name="Gaskell J."/>
            <person name="Hammel K.E."/>
            <person name="St John F.J."/>
            <person name="Vanden Wymelenberg A."/>
            <person name="Sabat G."/>
            <person name="Splinter BonDurant S."/>
            <person name="Syed K."/>
            <person name="Yadav J.S."/>
            <person name="Doddapaneni H."/>
            <person name="Subramanian V."/>
            <person name="Lavin J.L."/>
            <person name="Oguiza J.A."/>
            <person name="Perez G."/>
            <person name="Pisabarro A.G."/>
            <person name="Ramirez L."/>
            <person name="Santoyo F."/>
            <person name="Master E."/>
            <person name="Coutinho P.M."/>
            <person name="Henrissat B."/>
            <person name="Lombard V."/>
            <person name="Magnuson J.K."/>
            <person name="Kuees U."/>
            <person name="Hori C."/>
            <person name="Igarashi K."/>
            <person name="Samejima M."/>
            <person name="Held B.W."/>
            <person name="Barry K.W."/>
            <person name="LaButti K.M."/>
            <person name="Lapidus A."/>
            <person name="Lindquist E.A."/>
            <person name="Lucas S.M."/>
            <person name="Riley R."/>
            <person name="Salamov A.A."/>
            <person name="Hoffmeister D."/>
            <person name="Schwenk D."/>
            <person name="Hadar Y."/>
            <person name="Yarden O."/>
            <person name="de Vries R.P."/>
            <person name="Wiebenga A."/>
            <person name="Stenlid J."/>
            <person name="Eastwood D."/>
            <person name="Grigoriev I.V."/>
            <person name="Berka R.M."/>
            <person name="Blanchette R.A."/>
            <person name="Kersten P."/>
            <person name="Martinez A.T."/>
            <person name="Vicuna R."/>
            <person name="Cullen D."/>
        </authorList>
    </citation>
    <scope>NUCLEOTIDE SEQUENCE [LARGE SCALE GENOMIC DNA]</scope>
    <source>
        <strain evidence="1 2">B</strain>
    </source>
</reference>
<accession>M2Q6G4</accession>
<keyword evidence="2" id="KW-1185">Reference proteome</keyword>
<sequence>MMAHKSQGLSLHYVIADFERCKGTKAPYVMASRATTLDGLFILQPFRVAKISCQPSEERHQESQRLEMIYLHT</sequence>
<gene>
    <name evidence="1" type="ORF">CERSUDRAFT_37241</name>
</gene>
<dbReference type="Proteomes" id="UP000016930">
    <property type="component" value="Unassembled WGS sequence"/>
</dbReference>
<proteinExistence type="predicted"/>
<dbReference type="OrthoDB" id="432234at2759"/>
<name>M2Q6G4_CERS8</name>
<feature type="non-terminal residue" evidence="1">
    <location>
        <position position="73"/>
    </location>
</feature>